<dbReference type="PROSITE" id="PS00110">
    <property type="entry name" value="PYRUVATE_KINASE"/>
    <property type="match status" value="1"/>
</dbReference>
<dbReference type="PRINTS" id="PR01050">
    <property type="entry name" value="PYRUVTKNASE"/>
</dbReference>
<evidence type="ECO:0000256" key="17">
    <source>
        <dbReference type="ARBA" id="ARBA00048152"/>
    </source>
</evidence>
<dbReference type="InterPro" id="IPR015793">
    <property type="entry name" value="Pyrv_Knase_brl"/>
</dbReference>
<dbReference type="GO" id="GO:0004743">
    <property type="term" value="F:pyruvate kinase activity"/>
    <property type="evidence" value="ECO:0007669"/>
    <property type="project" value="UniProtKB-UniRule"/>
</dbReference>
<dbReference type="Pfam" id="PF00224">
    <property type="entry name" value="PK"/>
    <property type="match status" value="1"/>
</dbReference>
<keyword evidence="23" id="KW-1185">Reference proteome</keyword>
<dbReference type="InterPro" id="IPR015795">
    <property type="entry name" value="Pyrv_Knase_C"/>
</dbReference>
<proteinExistence type="inferred from homology"/>
<dbReference type="FunFam" id="2.40.33.10:FF:000001">
    <property type="entry name" value="Pyruvate kinase"/>
    <property type="match status" value="1"/>
</dbReference>
<keyword evidence="11 19" id="KW-0418">Kinase</keyword>
<gene>
    <name evidence="22" type="primary">pyk</name>
    <name evidence="22" type="ORF">D5H75_28420</name>
</gene>
<dbReference type="GO" id="GO:0016301">
    <property type="term" value="F:kinase activity"/>
    <property type="evidence" value="ECO:0007669"/>
    <property type="project" value="UniProtKB-KW"/>
</dbReference>
<evidence type="ECO:0000256" key="11">
    <source>
        <dbReference type="ARBA" id="ARBA00022777"/>
    </source>
</evidence>
<dbReference type="SUPFAM" id="SSF52935">
    <property type="entry name" value="PK C-terminal domain-like"/>
    <property type="match status" value="1"/>
</dbReference>
<dbReference type="AlphaFoldDB" id="A0A3A4A7Y8"/>
<dbReference type="UniPathway" id="UPA00109">
    <property type="reaction ID" value="UER00188"/>
</dbReference>
<evidence type="ECO:0000256" key="5">
    <source>
        <dbReference type="ARBA" id="ARBA00011881"/>
    </source>
</evidence>
<dbReference type="InterPro" id="IPR011037">
    <property type="entry name" value="Pyrv_Knase-like_insert_dom_sf"/>
</dbReference>
<accession>A0A3A4A7Y8</accession>
<evidence type="ECO:0000313" key="22">
    <source>
        <dbReference type="EMBL" id="RJL24725.1"/>
    </source>
</evidence>
<dbReference type="InterPro" id="IPR015813">
    <property type="entry name" value="Pyrv/PenolPyrv_kinase-like_dom"/>
</dbReference>
<feature type="domain" description="Pyruvate kinase barrel" evidence="20">
    <location>
        <begin position="3"/>
        <end position="323"/>
    </location>
</feature>
<dbReference type="NCBIfam" id="NF004491">
    <property type="entry name" value="PRK05826.1"/>
    <property type="match status" value="1"/>
</dbReference>
<keyword evidence="15 19" id="KW-0324">Glycolysis</keyword>
<evidence type="ECO:0000256" key="2">
    <source>
        <dbReference type="ARBA" id="ARBA00001958"/>
    </source>
</evidence>
<evidence type="ECO:0000256" key="4">
    <source>
        <dbReference type="ARBA" id="ARBA00008663"/>
    </source>
</evidence>
<dbReference type="FunFam" id="3.40.1380.20:FF:000009">
    <property type="entry name" value="Pyruvate kinase"/>
    <property type="match status" value="1"/>
</dbReference>
<dbReference type="PANTHER" id="PTHR11817">
    <property type="entry name" value="PYRUVATE KINASE"/>
    <property type="match status" value="1"/>
</dbReference>
<keyword evidence="9" id="KW-0479">Metal-binding</keyword>
<protein>
    <recommendedName>
        <fullName evidence="7 18">Pyruvate kinase</fullName>
        <ecNumber evidence="6 18">2.7.1.40</ecNumber>
    </recommendedName>
</protein>
<keyword evidence="13 19" id="KW-0460">Magnesium</keyword>
<dbReference type="GO" id="GO:0030955">
    <property type="term" value="F:potassium ion binding"/>
    <property type="evidence" value="ECO:0007669"/>
    <property type="project" value="UniProtKB-UniRule"/>
</dbReference>
<comment type="similarity">
    <text evidence="4 19">Belongs to the pyruvate kinase family.</text>
</comment>
<evidence type="ECO:0000256" key="19">
    <source>
        <dbReference type="RuleBase" id="RU000504"/>
    </source>
</evidence>
<dbReference type="SUPFAM" id="SSF50800">
    <property type="entry name" value="PK beta-barrel domain-like"/>
    <property type="match status" value="1"/>
</dbReference>
<dbReference type="Gene3D" id="3.20.20.60">
    <property type="entry name" value="Phosphoenolpyruvate-binding domains"/>
    <property type="match status" value="1"/>
</dbReference>
<dbReference type="InterPro" id="IPR015806">
    <property type="entry name" value="Pyrv_Knase_insert_dom_sf"/>
</dbReference>
<evidence type="ECO:0000256" key="8">
    <source>
        <dbReference type="ARBA" id="ARBA00022679"/>
    </source>
</evidence>
<dbReference type="Pfam" id="PF02887">
    <property type="entry name" value="PK_C"/>
    <property type="match status" value="1"/>
</dbReference>
<evidence type="ECO:0000256" key="12">
    <source>
        <dbReference type="ARBA" id="ARBA00022840"/>
    </source>
</evidence>
<keyword evidence="16 22" id="KW-0670">Pyruvate</keyword>
<evidence type="ECO:0000256" key="15">
    <source>
        <dbReference type="ARBA" id="ARBA00023152"/>
    </source>
</evidence>
<dbReference type="EMBL" id="QZEY01000014">
    <property type="protein sequence ID" value="RJL24725.1"/>
    <property type="molecule type" value="Genomic_DNA"/>
</dbReference>
<comment type="catalytic activity">
    <reaction evidence="17 19">
        <text>pyruvate + ATP = phosphoenolpyruvate + ADP + H(+)</text>
        <dbReference type="Rhea" id="RHEA:18157"/>
        <dbReference type="ChEBI" id="CHEBI:15361"/>
        <dbReference type="ChEBI" id="CHEBI:15378"/>
        <dbReference type="ChEBI" id="CHEBI:30616"/>
        <dbReference type="ChEBI" id="CHEBI:58702"/>
        <dbReference type="ChEBI" id="CHEBI:456216"/>
        <dbReference type="EC" id="2.7.1.40"/>
    </reaction>
</comment>
<dbReference type="Gene3D" id="3.40.1380.20">
    <property type="entry name" value="Pyruvate kinase, C-terminal domain"/>
    <property type="match status" value="1"/>
</dbReference>
<dbReference type="InterPro" id="IPR036918">
    <property type="entry name" value="Pyrv_Knase_C_sf"/>
</dbReference>
<reference evidence="22 23" key="1">
    <citation type="submission" date="2018-09" db="EMBL/GenBank/DDBJ databases">
        <title>YIM 75507 draft genome.</title>
        <authorList>
            <person name="Tang S."/>
            <person name="Feng Y."/>
        </authorList>
    </citation>
    <scope>NUCLEOTIDE SEQUENCE [LARGE SCALE GENOMIC DNA]</scope>
    <source>
        <strain evidence="22 23">YIM 75507</strain>
    </source>
</reference>
<keyword evidence="14" id="KW-0630">Potassium</keyword>
<evidence type="ECO:0000256" key="13">
    <source>
        <dbReference type="ARBA" id="ARBA00022842"/>
    </source>
</evidence>
<feature type="domain" description="Pyruvate kinase C-terminal" evidence="21">
    <location>
        <begin position="354"/>
        <end position="466"/>
    </location>
</feature>
<evidence type="ECO:0000256" key="6">
    <source>
        <dbReference type="ARBA" id="ARBA00012142"/>
    </source>
</evidence>
<dbReference type="NCBIfam" id="NF004886">
    <property type="entry name" value="PRK06247.1"/>
    <property type="match status" value="1"/>
</dbReference>
<keyword evidence="8 19" id="KW-0808">Transferase</keyword>
<organism evidence="22 23">
    <name type="scientific">Bailinhaonella thermotolerans</name>
    <dbReference type="NCBI Taxonomy" id="1070861"/>
    <lineage>
        <taxon>Bacteria</taxon>
        <taxon>Bacillati</taxon>
        <taxon>Actinomycetota</taxon>
        <taxon>Actinomycetes</taxon>
        <taxon>Streptosporangiales</taxon>
        <taxon>Streptosporangiaceae</taxon>
        <taxon>Bailinhaonella</taxon>
    </lineage>
</organism>
<dbReference type="Gene3D" id="2.40.33.10">
    <property type="entry name" value="PK beta-barrel domain-like"/>
    <property type="match status" value="1"/>
</dbReference>
<evidence type="ECO:0000256" key="18">
    <source>
        <dbReference type="NCBIfam" id="TIGR01064"/>
    </source>
</evidence>
<dbReference type="GO" id="GO:0000287">
    <property type="term" value="F:magnesium ion binding"/>
    <property type="evidence" value="ECO:0007669"/>
    <property type="project" value="UniProtKB-UniRule"/>
</dbReference>
<evidence type="ECO:0000313" key="23">
    <source>
        <dbReference type="Proteomes" id="UP000265768"/>
    </source>
</evidence>
<evidence type="ECO:0000256" key="14">
    <source>
        <dbReference type="ARBA" id="ARBA00022958"/>
    </source>
</evidence>
<dbReference type="GO" id="GO:0005524">
    <property type="term" value="F:ATP binding"/>
    <property type="evidence" value="ECO:0007669"/>
    <property type="project" value="UniProtKB-KW"/>
</dbReference>
<dbReference type="Proteomes" id="UP000265768">
    <property type="component" value="Unassembled WGS sequence"/>
</dbReference>
<name>A0A3A4A7Y8_9ACTN</name>
<evidence type="ECO:0000256" key="16">
    <source>
        <dbReference type="ARBA" id="ARBA00023317"/>
    </source>
</evidence>
<dbReference type="SUPFAM" id="SSF51621">
    <property type="entry name" value="Phosphoenolpyruvate/pyruvate domain"/>
    <property type="match status" value="1"/>
</dbReference>
<evidence type="ECO:0000256" key="9">
    <source>
        <dbReference type="ARBA" id="ARBA00022723"/>
    </source>
</evidence>
<dbReference type="NCBIfam" id="TIGR01064">
    <property type="entry name" value="pyruv_kin"/>
    <property type="match status" value="1"/>
</dbReference>
<comment type="cofactor">
    <cofactor evidence="2">
        <name>K(+)</name>
        <dbReference type="ChEBI" id="CHEBI:29103"/>
    </cofactor>
</comment>
<dbReference type="OrthoDB" id="9812123at2"/>
<keyword evidence="10" id="KW-0547">Nucleotide-binding</keyword>
<evidence type="ECO:0000256" key="7">
    <source>
        <dbReference type="ARBA" id="ARBA00018587"/>
    </source>
</evidence>
<dbReference type="RefSeq" id="WP_119929642.1">
    <property type="nucleotide sequence ID" value="NZ_QZEY01000014.1"/>
</dbReference>
<dbReference type="InterPro" id="IPR040442">
    <property type="entry name" value="Pyrv_kinase-like_dom_sf"/>
</dbReference>
<comment type="subunit">
    <text evidence="5">Homotetramer.</text>
</comment>
<comment type="cofactor">
    <cofactor evidence="1">
        <name>Mg(2+)</name>
        <dbReference type="ChEBI" id="CHEBI:18420"/>
    </cofactor>
</comment>
<evidence type="ECO:0000256" key="3">
    <source>
        <dbReference type="ARBA" id="ARBA00004997"/>
    </source>
</evidence>
<evidence type="ECO:0000259" key="20">
    <source>
        <dbReference type="Pfam" id="PF00224"/>
    </source>
</evidence>
<dbReference type="InterPro" id="IPR018209">
    <property type="entry name" value="Pyrv_Knase_AS"/>
</dbReference>
<keyword evidence="12" id="KW-0067">ATP-binding</keyword>
<dbReference type="InterPro" id="IPR001697">
    <property type="entry name" value="Pyr_Knase"/>
</dbReference>
<evidence type="ECO:0000256" key="10">
    <source>
        <dbReference type="ARBA" id="ARBA00022741"/>
    </source>
</evidence>
<comment type="pathway">
    <text evidence="3 19">Carbohydrate degradation; glycolysis; pyruvate from D-glyceraldehyde 3-phosphate: step 5/5.</text>
</comment>
<dbReference type="NCBIfam" id="NF004978">
    <property type="entry name" value="PRK06354.1"/>
    <property type="match status" value="1"/>
</dbReference>
<evidence type="ECO:0000256" key="1">
    <source>
        <dbReference type="ARBA" id="ARBA00001946"/>
    </source>
</evidence>
<comment type="caution">
    <text evidence="22">The sequence shown here is derived from an EMBL/GenBank/DDBJ whole genome shotgun (WGS) entry which is preliminary data.</text>
</comment>
<sequence>MSRRAKIVCTLGPATSSPERIRELIAAGMDVARLNMSHGTHEQHREVYERVRQAAAESGRAVGILVDLQGPKIRLGRFAEGPVRLTFGDSFTVTTEDVPGNREIVSTGYQGLPGDVSEGDKILVDDGRVVLEVTRVDGPRVETRVLVGGMVSDNKGLNLPGVAVSVPAMTEKDEEDLRWGLRIGADMVALSFVRSPADAAIVREVMDDEGIRVPLLAKIEKPQAVEALPQVVEAFDGIMVARGDLGVELPLEQVPIVQKRAIELCREKARPVIVATQMLESMISSPRPTRAEASDVANAVIDGADAVMLSGETSVGSYPIEAVSTMARIVVAAEESSLEATHSLERRPETTGGAIARAAAEVGAIVGAKALVAFTMSGETARRLARYRSSIPLLAFTSVAAVRGQLSLTWGVETFEVPFAHHTDEMVHQVEASLLSHGRGEKGDKVVIVAGSPPGTPGSTNALRVHTLGNAVSHPR</sequence>
<evidence type="ECO:0000259" key="21">
    <source>
        <dbReference type="Pfam" id="PF02887"/>
    </source>
</evidence>
<dbReference type="EC" id="2.7.1.40" evidence="6 18"/>